<sequence length="222" mass="24698">MMTGNLFGADIQFGYKQFFGHKKHFGLRYYGMFSGQGGEFSGVVIGLVNQPTGNLFYGVGMDALFNIYEKDERTFGFFAGIMIGGSSWLMGKGTGNADCRWTAYSNPNNTPKITPNSCNTTMNESWNEVAQLINDHKDKAGGTAKFSPTFVQFVINMGFRTNLTKHQGFEFGARIPTIDTPYFTITNTKGGEKGLVPGGDKSEATLTFRRNVSLYWNYVYNF</sequence>
<organism evidence="1">
    <name type="scientific">Helicobacter felis</name>
    <dbReference type="NCBI Taxonomy" id="214"/>
    <lineage>
        <taxon>Bacteria</taxon>
        <taxon>Pseudomonadati</taxon>
        <taxon>Campylobacterota</taxon>
        <taxon>Epsilonproteobacteria</taxon>
        <taxon>Campylobacterales</taxon>
        <taxon>Helicobacteraceae</taxon>
        <taxon>Helicobacter</taxon>
    </lineage>
</organism>
<reference evidence="1" key="1">
    <citation type="submission" date="2016-10" db="EMBL/GenBank/DDBJ databases">
        <title>Proteomic and phylogenetic analysis of the outer membrane protein repertoire of gastric Helicobacter species.</title>
        <authorList>
            <person name="Joosten M."/>
        </authorList>
    </citation>
    <scope>NUCLEOTIDE SEQUENCE</scope>
    <source>
        <strain evidence="1">DS1</strain>
    </source>
</reference>
<protein>
    <submittedName>
        <fullName evidence="1">OMP1173</fullName>
    </submittedName>
</protein>
<evidence type="ECO:0000313" key="1">
    <source>
        <dbReference type="EMBL" id="SFZ71300.1"/>
    </source>
</evidence>
<accession>A0A1M4NGI0</accession>
<name>A0A1M4NGI0_HELFE</name>
<dbReference type="PRINTS" id="PR01776">
    <property type="entry name" value="HPOMPFAMILY"/>
</dbReference>
<proteinExistence type="predicted"/>
<dbReference type="AlphaFoldDB" id="A0A1M4NGI0"/>
<dbReference type="Pfam" id="PF01856">
    <property type="entry name" value="HP_OMP"/>
    <property type="match status" value="1"/>
</dbReference>
<dbReference type="EMBL" id="LT633144">
    <property type="protein sequence ID" value="SFZ71300.1"/>
    <property type="molecule type" value="Genomic_DNA"/>
</dbReference>
<dbReference type="RefSeq" id="WP_233706286.1">
    <property type="nucleotide sequence ID" value="NZ_FZKY01000012.1"/>
</dbReference>
<gene>
    <name evidence="1" type="primary">omp1173</name>
</gene>
<dbReference type="InterPro" id="IPR002718">
    <property type="entry name" value="OMP_Helicobacter"/>
</dbReference>